<dbReference type="AlphaFoldDB" id="A0A2N3L914"/>
<reference evidence="8 9" key="1">
    <citation type="submission" date="2017-09" db="EMBL/GenBank/DDBJ databases">
        <title>Biodiversity and function of Thalassospira species in the particle-attached aromatic-hydrocarbon-degrading consortia from the surface seawater of the China South Sea.</title>
        <authorList>
            <person name="Dong C."/>
            <person name="Lai Q."/>
            <person name="Shao Z."/>
        </authorList>
    </citation>
    <scope>NUCLEOTIDE SEQUENCE [LARGE SCALE GENOMIC DNA]</scope>
    <source>
        <strain evidence="8 9">139Z-12</strain>
    </source>
</reference>
<comment type="similarity">
    <text evidence="2">Belongs to the UPF0382 family.</text>
</comment>
<feature type="transmembrane region" description="Helical" evidence="6">
    <location>
        <begin position="96"/>
        <end position="120"/>
    </location>
</feature>
<gene>
    <name evidence="8" type="ORF">COO92_04310</name>
</gene>
<protein>
    <recommendedName>
        <fullName evidence="10">DUF423 domain-containing protein</fullName>
    </recommendedName>
</protein>
<evidence type="ECO:0000256" key="7">
    <source>
        <dbReference type="SAM" id="SignalP"/>
    </source>
</evidence>
<dbReference type="InterPro" id="IPR006696">
    <property type="entry name" value="DUF423"/>
</dbReference>
<feature type="signal peptide" evidence="7">
    <location>
        <begin position="1"/>
        <end position="22"/>
    </location>
</feature>
<dbReference type="PANTHER" id="PTHR43461:SF1">
    <property type="entry name" value="TRANSMEMBRANE PROTEIN 256"/>
    <property type="match status" value="1"/>
</dbReference>
<comment type="caution">
    <text evidence="8">The sequence shown here is derived from an EMBL/GenBank/DDBJ whole genome shotgun (WGS) entry which is preliminary data.</text>
</comment>
<evidence type="ECO:0000256" key="5">
    <source>
        <dbReference type="ARBA" id="ARBA00023136"/>
    </source>
</evidence>
<keyword evidence="7" id="KW-0732">Signal</keyword>
<keyword evidence="5 6" id="KW-0472">Membrane</keyword>
<dbReference type="Proteomes" id="UP000233332">
    <property type="component" value="Unassembled WGS sequence"/>
</dbReference>
<dbReference type="Pfam" id="PF04241">
    <property type="entry name" value="DUF423"/>
    <property type="match status" value="1"/>
</dbReference>
<dbReference type="PANTHER" id="PTHR43461">
    <property type="entry name" value="TRANSMEMBRANE PROTEIN 256"/>
    <property type="match status" value="1"/>
</dbReference>
<feature type="chain" id="PRO_5014962878" description="DUF423 domain-containing protein" evidence="7">
    <location>
        <begin position="23"/>
        <end position="125"/>
    </location>
</feature>
<feature type="transmembrane region" description="Helical" evidence="6">
    <location>
        <begin position="71"/>
        <end position="90"/>
    </location>
</feature>
<name>A0A2N3L914_9PROT</name>
<comment type="subcellular location">
    <subcellularLocation>
        <location evidence="1">Membrane</location>
        <topology evidence="1">Multi-pass membrane protein</topology>
    </subcellularLocation>
</comment>
<organism evidence="8 9">
    <name type="scientific">Thalassospira lohafexi</name>
    <dbReference type="NCBI Taxonomy" id="744227"/>
    <lineage>
        <taxon>Bacteria</taxon>
        <taxon>Pseudomonadati</taxon>
        <taxon>Pseudomonadota</taxon>
        <taxon>Alphaproteobacteria</taxon>
        <taxon>Rhodospirillales</taxon>
        <taxon>Thalassospiraceae</taxon>
        <taxon>Thalassospira</taxon>
    </lineage>
</organism>
<keyword evidence="4 6" id="KW-1133">Transmembrane helix</keyword>
<evidence type="ECO:0000256" key="4">
    <source>
        <dbReference type="ARBA" id="ARBA00022989"/>
    </source>
</evidence>
<proteinExistence type="inferred from homology"/>
<accession>A0A2N3L914</accession>
<dbReference type="EMBL" id="NXGX01000002">
    <property type="protein sequence ID" value="PKR59279.1"/>
    <property type="molecule type" value="Genomic_DNA"/>
</dbReference>
<evidence type="ECO:0000256" key="1">
    <source>
        <dbReference type="ARBA" id="ARBA00004141"/>
    </source>
</evidence>
<evidence type="ECO:0000313" key="9">
    <source>
        <dbReference type="Proteomes" id="UP000233332"/>
    </source>
</evidence>
<evidence type="ECO:0008006" key="10">
    <source>
        <dbReference type="Google" id="ProtNLM"/>
    </source>
</evidence>
<feature type="transmembrane region" description="Helical" evidence="6">
    <location>
        <begin position="41"/>
        <end position="59"/>
    </location>
</feature>
<dbReference type="GO" id="GO:0005886">
    <property type="term" value="C:plasma membrane"/>
    <property type="evidence" value="ECO:0007669"/>
    <property type="project" value="TreeGrafter"/>
</dbReference>
<keyword evidence="3 6" id="KW-0812">Transmembrane</keyword>
<evidence type="ECO:0000313" key="8">
    <source>
        <dbReference type="EMBL" id="PKR59279.1"/>
    </source>
</evidence>
<evidence type="ECO:0000256" key="6">
    <source>
        <dbReference type="SAM" id="Phobius"/>
    </source>
</evidence>
<evidence type="ECO:0000256" key="2">
    <source>
        <dbReference type="ARBA" id="ARBA00009694"/>
    </source>
</evidence>
<evidence type="ECO:0000256" key="3">
    <source>
        <dbReference type="ARBA" id="ARBA00022692"/>
    </source>
</evidence>
<sequence length="125" mass="12884">MRMSVILAGLNGAIAVGLGAFAAHAMAGSDMDYARGLVEKGAHYQLIHAVALVAIAAVVRQVPDEKLLRAAAYAMLVGIVFFCGALYVIAFTGLSVFGAVAPIGGIAFIVGWLLLAVAGYRQFSS</sequence>
<dbReference type="RefSeq" id="WP_101300225.1">
    <property type="nucleotide sequence ID" value="NZ_NXGX01000002.1"/>
</dbReference>
<keyword evidence="9" id="KW-1185">Reference proteome</keyword>